<feature type="region of interest" description="Disordered" evidence="1">
    <location>
        <begin position="1"/>
        <end position="37"/>
    </location>
</feature>
<feature type="compositionally biased region" description="Basic and acidic residues" evidence="1">
    <location>
        <begin position="1"/>
        <end position="10"/>
    </location>
</feature>
<sequence>MSEERSVGREHRLRWTVPATPRPGLPTRKGATTSGWIASDDPSLLRSAALRRSWPDQAVFQVSIADGPEPTPPLATVTCRLAQIDIWNPNVDPLPQPTDIPTAPDPVKAGMALLRSLRLAIDACVEAGALGRIAGEGLLIAARDELDRVRDRPRDRQS</sequence>
<reference evidence="2 3" key="1">
    <citation type="submission" date="2019-09" db="EMBL/GenBank/DDBJ databases">
        <authorList>
            <person name="Dittami M. S."/>
        </authorList>
    </citation>
    <scope>NUCLEOTIDE SEQUENCE [LARGE SCALE GENOMIC DNA]</scope>
    <source>
        <strain evidence="2">SPHINGO391</strain>
    </source>
</reference>
<dbReference type="EMBL" id="CABVLI010000014">
    <property type="protein sequence ID" value="VVS97945.1"/>
    <property type="molecule type" value="Genomic_DNA"/>
</dbReference>
<organism evidence="2 3">
    <name type="scientific">Sphingomonas aurantiaca</name>
    <dbReference type="NCBI Taxonomy" id="185949"/>
    <lineage>
        <taxon>Bacteria</taxon>
        <taxon>Pseudomonadati</taxon>
        <taxon>Pseudomonadota</taxon>
        <taxon>Alphaproteobacteria</taxon>
        <taxon>Sphingomonadales</taxon>
        <taxon>Sphingomonadaceae</taxon>
        <taxon>Sphingomonas</taxon>
    </lineage>
</organism>
<dbReference type="AlphaFoldDB" id="A0A5E7XTZ0"/>
<evidence type="ECO:0000256" key="1">
    <source>
        <dbReference type="SAM" id="MobiDB-lite"/>
    </source>
</evidence>
<accession>A0A5E7XTZ0</accession>
<protein>
    <submittedName>
        <fullName evidence="2">Uncharacterized protein</fullName>
    </submittedName>
</protein>
<evidence type="ECO:0000313" key="3">
    <source>
        <dbReference type="Proteomes" id="UP000326857"/>
    </source>
</evidence>
<evidence type="ECO:0000313" key="2">
    <source>
        <dbReference type="EMBL" id="VVS97945.1"/>
    </source>
</evidence>
<dbReference type="Proteomes" id="UP000326857">
    <property type="component" value="Unassembled WGS sequence"/>
</dbReference>
<name>A0A5E7XTZ0_9SPHN</name>
<dbReference type="RefSeq" id="WP_151989703.1">
    <property type="nucleotide sequence ID" value="NZ_LR701514.1"/>
</dbReference>
<gene>
    <name evidence="2" type="ORF">SPHINGO391_210019</name>
</gene>
<proteinExistence type="predicted"/>